<organism evidence="12 13">
    <name type="scientific">Effusibacillus consociatus</name>
    <dbReference type="NCBI Taxonomy" id="1117041"/>
    <lineage>
        <taxon>Bacteria</taxon>
        <taxon>Bacillati</taxon>
        <taxon>Bacillota</taxon>
        <taxon>Bacilli</taxon>
        <taxon>Bacillales</taxon>
        <taxon>Alicyclobacillaceae</taxon>
        <taxon>Effusibacillus</taxon>
    </lineage>
</organism>
<comment type="caution">
    <text evidence="12">The sequence shown here is derived from an EMBL/GenBank/DDBJ whole genome shotgun (WGS) entry which is preliminary data.</text>
</comment>
<reference evidence="13" key="1">
    <citation type="journal article" date="2019" name="Int. J. Syst. Evol. Microbiol.">
        <title>The Global Catalogue of Microorganisms (GCM) 10K type strain sequencing project: providing services to taxonomists for standard genome sequencing and annotation.</title>
        <authorList>
            <consortium name="The Broad Institute Genomics Platform"/>
            <consortium name="The Broad Institute Genome Sequencing Center for Infectious Disease"/>
            <person name="Wu L."/>
            <person name="Ma J."/>
        </authorList>
    </citation>
    <scope>NUCLEOTIDE SEQUENCE [LARGE SCALE GENOMIC DNA]</scope>
    <source>
        <strain evidence="13">WYCCWR 12678</strain>
    </source>
</reference>
<dbReference type="EC" id="2.7.4.9" evidence="2 10"/>
<evidence type="ECO:0000313" key="12">
    <source>
        <dbReference type="EMBL" id="MFC4768515.1"/>
    </source>
</evidence>
<evidence type="ECO:0000256" key="1">
    <source>
        <dbReference type="ARBA" id="ARBA00009776"/>
    </source>
</evidence>
<keyword evidence="6 10" id="KW-0547">Nucleotide-binding</keyword>
<evidence type="ECO:0000256" key="9">
    <source>
        <dbReference type="ARBA" id="ARBA00048743"/>
    </source>
</evidence>
<proteinExistence type="inferred from homology"/>
<dbReference type="PANTHER" id="PTHR10344">
    <property type="entry name" value="THYMIDYLATE KINASE"/>
    <property type="match status" value="1"/>
</dbReference>
<keyword evidence="7 10" id="KW-0418">Kinase</keyword>
<evidence type="ECO:0000256" key="5">
    <source>
        <dbReference type="ARBA" id="ARBA00022727"/>
    </source>
</evidence>
<evidence type="ECO:0000256" key="3">
    <source>
        <dbReference type="ARBA" id="ARBA00017144"/>
    </source>
</evidence>
<comment type="catalytic activity">
    <reaction evidence="9 10">
        <text>dTMP + ATP = dTDP + ADP</text>
        <dbReference type="Rhea" id="RHEA:13517"/>
        <dbReference type="ChEBI" id="CHEBI:30616"/>
        <dbReference type="ChEBI" id="CHEBI:58369"/>
        <dbReference type="ChEBI" id="CHEBI:63528"/>
        <dbReference type="ChEBI" id="CHEBI:456216"/>
        <dbReference type="EC" id="2.7.4.9"/>
    </reaction>
</comment>
<feature type="domain" description="Thymidylate kinase-like" evidence="11">
    <location>
        <begin position="8"/>
        <end position="196"/>
    </location>
</feature>
<dbReference type="GO" id="GO:0004798">
    <property type="term" value="F:dTMP kinase activity"/>
    <property type="evidence" value="ECO:0007669"/>
    <property type="project" value="UniProtKB-EC"/>
</dbReference>
<evidence type="ECO:0000256" key="2">
    <source>
        <dbReference type="ARBA" id="ARBA00012980"/>
    </source>
</evidence>
<evidence type="ECO:0000256" key="4">
    <source>
        <dbReference type="ARBA" id="ARBA00022679"/>
    </source>
</evidence>
<keyword evidence="8 10" id="KW-0067">ATP-binding</keyword>
<dbReference type="InterPro" id="IPR039430">
    <property type="entry name" value="Thymidylate_kin-like_dom"/>
</dbReference>
<evidence type="ECO:0000256" key="8">
    <source>
        <dbReference type="ARBA" id="ARBA00022840"/>
    </source>
</evidence>
<dbReference type="InterPro" id="IPR018094">
    <property type="entry name" value="Thymidylate_kinase"/>
</dbReference>
<feature type="binding site" evidence="10">
    <location>
        <begin position="10"/>
        <end position="17"/>
    </location>
    <ligand>
        <name>ATP</name>
        <dbReference type="ChEBI" id="CHEBI:30616"/>
    </ligand>
</feature>
<evidence type="ECO:0000313" key="13">
    <source>
        <dbReference type="Proteomes" id="UP001596002"/>
    </source>
</evidence>
<dbReference type="EMBL" id="JBHSHC010000106">
    <property type="protein sequence ID" value="MFC4768515.1"/>
    <property type="molecule type" value="Genomic_DNA"/>
</dbReference>
<comment type="function">
    <text evidence="10">Phosphorylation of dTMP to form dTDP in both de novo and salvage pathways of dTTP synthesis.</text>
</comment>
<dbReference type="Pfam" id="PF02223">
    <property type="entry name" value="Thymidylate_kin"/>
    <property type="match status" value="1"/>
</dbReference>
<dbReference type="Proteomes" id="UP001596002">
    <property type="component" value="Unassembled WGS sequence"/>
</dbReference>
<protein>
    <recommendedName>
        <fullName evidence="3 10">Thymidylate kinase</fullName>
        <ecNumber evidence="2 10">2.7.4.9</ecNumber>
    </recommendedName>
    <alternativeName>
        <fullName evidence="10">dTMP kinase</fullName>
    </alternativeName>
</protein>
<evidence type="ECO:0000256" key="10">
    <source>
        <dbReference type="HAMAP-Rule" id="MF_00165"/>
    </source>
</evidence>
<dbReference type="HAMAP" id="MF_00165">
    <property type="entry name" value="Thymidylate_kinase"/>
    <property type="match status" value="1"/>
</dbReference>
<dbReference type="NCBIfam" id="TIGR00041">
    <property type="entry name" value="DTMP_kinase"/>
    <property type="match status" value="1"/>
</dbReference>
<dbReference type="InterPro" id="IPR027417">
    <property type="entry name" value="P-loop_NTPase"/>
</dbReference>
<dbReference type="PANTHER" id="PTHR10344:SF4">
    <property type="entry name" value="UMP-CMP KINASE 2, MITOCHONDRIAL"/>
    <property type="match status" value="1"/>
</dbReference>
<keyword evidence="5 10" id="KW-0545">Nucleotide biosynthesis</keyword>
<comment type="similarity">
    <text evidence="1 10">Belongs to the thymidylate kinase family.</text>
</comment>
<keyword evidence="13" id="KW-1185">Reference proteome</keyword>
<evidence type="ECO:0000256" key="7">
    <source>
        <dbReference type="ARBA" id="ARBA00022777"/>
    </source>
</evidence>
<dbReference type="CDD" id="cd01672">
    <property type="entry name" value="TMPK"/>
    <property type="match status" value="1"/>
</dbReference>
<dbReference type="RefSeq" id="WP_380026466.1">
    <property type="nucleotide sequence ID" value="NZ_JBHSHC010000106.1"/>
</dbReference>
<keyword evidence="4 10" id="KW-0808">Transferase</keyword>
<evidence type="ECO:0000259" key="11">
    <source>
        <dbReference type="Pfam" id="PF02223"/>
    </source>
</evidence>
<dbReference type="SUPFAM" id="SSF52540">
    <property type="entry name" value="P-loop containing nucleoside triphosphate hydrolases"/>
    <property type="match status" value="1"/>
</dbReference>
<accession>A0ABV9Q799</accession>
<evidence type="ECO:0000256" key="6">
    <source>
        <dbReference type="ARBA" id="ARBA00022741"/>
    </source>
</evidence>
<gene>
    <name evidence="10 12" type="primary">tmk</name>
    <name evidence="12" type="ORF">ACFO8Q_14310</name>
</gene>
<name>A0ABV9Q799_9BACL</name>
<sequence length="222" mass="24412">MSGLFITFEGPDGAGKSTQLRLLANHLDSLGIAYITTREPGGTPISDKIRALLLDPENSAMAPKTEAFLYAASRAQHVEEVIRPALARGKVVLCDRYIDASIAYQAVGLGLSPKMIRRWSEEATDGLWPVRTFLIDIPPDQGLTRIQSRGGPDRIEGRDLSYHSRVRETFLALASQEPNRFVVLDGTKTIQEIADQVRHEMQTLLNLGNSEKNATVRGGKSD</sequence>
<dbReference type="Gene3D" id="3.40.50.300">
    <property type="entry name" value="P-loop containing nucleotide triphosphate hydrolases"/>
    <property type="match status" value="1"/>
</dbReference>